<evidence type="ECO:0000259" key="1">
    <source>
        <dbReference type="PROSITE" id="PS51462"/>
    </source>
</evidence>
<protein>
    <submittedName>
        <fullName evidence="2">NUDIX domain-containing protein</fullName>
    </submittedName>
</protein>
<dbReference type="GO" id="GO:0003824">
    <property type="term" value="F:catalytic activity"/>
    <property type="evidence" value="ECO:0007669"/>
    <property type="project" value="UniProtKB-ARBA"/>
</dbReference>
<dbReference type="CDD" id="cd03676">
    <property type="entry name" value="NUDIX_Tnr3_like"/>
    <property type="match status" value="1"/>
</dbReference>
<dbReference type="Gene3D" id="3.90.79.10">
    <property type="entry name" value="Nucleoside Triphosphate Pyrophosphohydrolase"/>
    <property type="match status" value="1"/>
</dbReference>
<dbReference type="AlphaFoldDB" id="A0A1H2PPH7"/>
<proteinExistence type="predicted"/>
<evidence type="ECO:0000313" key="3">
    <source>
        <dbReference type="Proteomes" id="UP000243719"/>
    </source>
</evidence>
<gene>
    <name evidence="2" type="ORF">SAMN05216551_104243</name>
</gene>
<accession>A0A1H2PPH7</accession>
<dbReference type="OrthoDB" id="5621792at2"/>
<dbReference type="Pfam" id="PF15916">
    <property type="entry name" value="DUF4743"/>
    <property type="match status" value="1"/>
</dbReference>
<feature type="domain" description="Nudix hydrolase" evidence="1">
    <location>
        <begin position="122"/>
        <end position="270"/>
    </location>
</feature>
<name>A0A1H2PPH7_9BURK</name>
<keyword evidence="3" id="KW-1185">Reference proteome</keyword>
<dbReference type="Pfam" id="PF00293">
    <property type="entry name" value="NUDIX"/>
    <property type="match status" value="1"/>
</dbReference>
<reference evidence="3" key="1">
    <citation type="submission" date="2016-09" db="EMBL/GenBank/DDBJ databases">
        <authorList>
            <person name="Varghese N."/>
            <person name="Submissions S."/>
        </authorList>
    </citation>
    <scope>NUCLEOTIDE SEQUENCE [LARGE SCALE GENOMIC DNA]</scope>
    <source>
        <strain evidence="3">JS23</strain>
    </source>
</reference>
<dbReference type="SUPFAM" id="SSF55811">
    <property type="entry name" value="Nudix"/>
    <property type="match status" value="1"/>
</dbReference>
<dbReference type="InterPro" id="IPR000086">
    <property type="entry name" value="NUDIX_hydrolase_dom"/>
</dbReference>
<organism evidence="2 3">
    <name type="scientific">Chitinasiproducens palmae</name>
    <dbReference type="NCBI Taxonomy" id="1770053"/>
    <lineage>
        <taxon>Bacteria</taxon>
        <taxon>Pseudomonadati</taxon>
        <taxon>Pseudomonadota</taxon>
        <taxon>Betaproteobacteria</taxon>
        <taxon>Burkholderiales</taxon>
        <taxon>Burkholderiaceae</taxon>
        <taxon>Chitinasiproducens</taxon>
    </lineage>
</organism>
<dbReference type="InterPro" id="IPR031804">
    <property type="entry name" value="DUF4743"/>
</dbReference>
<dbReference type="InterPro" id="IPR015797">
    <property type="entry name" value="NUDIX_hydrolase-like_dom_sf"/>
</dbReference>
<dbReference type="RefSeq" id="WP_091907156.1">
    <property type="nucleotide sequence ID" value="NZ_FNLO01000004.1"/>
</dbReference>
<dbReference type="Proteomes" id="UP000243719">
    <property type="component" value="Unassembled WGS sequence"/>
</dbReference>
<dbReference type="STRING" id="1770053.SAMN05216551_104243"/>
<dbReference type="Gene3D" id="3.30.750.160">
    <property type="match status" value="1"/>
</dbReference>
<sequence>MRGLELDTPPCVAAARRFDVARHRPFVIGDAQVGWLREDDARLLQRWPALFEQRGGVVLLAPRFETPDARSAALQEAAVGLLDVGRLRGWRDEIYAIRNRFEAVPFALIERAAARFFGIATYAVHANGVVLPGGADESPGTAADPAPSLWIARRSLAKPTDPGMLDNLVGGGIAWGYGVTEALVKEAWEESGLPETVTERAMVGRSAYILNEVEQGTQVEQLFIFDIALPAGFAPSAQDGEVSEHRQVDLAALGEIIASGTMTVDATIATLDCCQRHGWLRVRDAPAYEALFAPPAPPAGASFFR</sequence>
<dbReference type="PROSITE" id="PS51462">
    <property type="entry name" value="NUDIX"/>
    <property type="match status" value="1"/>
</dbReference>
<dbReference type="EMBL" id="FNLO01000004">
    <property type="protein sequence ID" value="SDV48197.1"/>
    <property type="molecule type" value="Genomic_DNA"/>
</dbReference>
<evidence type="ECO:0000313" key="2">
    <source>
        <dbReference type="EMBL" id="SDV48197.1"/>
    </source>
</evidence>